<sequence length="428" mass="46884">MNKERTQGKCGDLAFRLRWRNSKNFHRSLALMHVFQFLLCLSLLIPWATVAHSQQTGGECPRPLAMEEGAFERPMVFSMATSKGNMTTSTWIAATGRIELDSADRFREFLARENLTQSQVVLHSPGGSLQAGMELGRLFREHGMTTHIGRTRRDIESYASPCDTWFDMVEAGICASSCAYAFLGGEVRFVDSPYYPTENSRLGFHQFYRGSSEEGAEMLTSQQVAELRSSTLSVAQAVTGQIVLYAMEMGIDPRIVALAAATPSDSLYFPTAAEMEELSIASGKGLSTWFMEPYSDGLVTATRPNRSDSVLQQVTAFCSGPSGEPKLLIKMRMGSTGDPDPVRSYVNAILISVDSKTYAIPKSDLSIRYEGGSAFLTVPVVGLPSLLVSAHRLEFGIDAARVMGLFQEGGELDPMSRSALALAWKNCI</sequence>
<reference evidence="1 2" key="1">
    <citation type="submission" date="2019-02" db="EMBL/GenBank/DDBJ databases">
        <authorList>
            <person name="Zhang G."/>
        </authorList>
    </citation>
    <scope>NUCLEOTIDE SEQUENCE [LARGE SCALE GENOMIC DNA]</scope>
    <source>
        <strain evidence="1 2">CMB17</strain>
    </source>
</reference>
<dbReference type="Proteomes" id="UP000292859">
    <property type="component" value="Unassembled WGS sequence"/>
</dbReference>
<comment type="caution">
    <text evidence="1">The sequence shown here is derived from an EMBL/GenBank/DDBJ whole genome shotgun (WGS) entry which is preliminary data.</text>
</comment>
<gene>
    <name evidence="1" type="ORF">EYF88_15760</name>
</gene>
<organism evidence="1 2">
    <name type="scientific">Paracoccus sediminis</name>
    <dbReference type="NCBI Taxonomy" id="1214787"/>
    <lineage>
        <taxon>Bacteria</taxon>
        <taxon>Pseudomonadati</taxon>
        <taxon>Pseudomonadota</taxon>
        <taxon>Alphaproteobacteria</taxon>
        <taxon>Rhodobacterales</taxon>
        <taxon>Paracoccaceae</taxon>
        <taxon>Paracoccus</taxon>
    </lineage>
</organism>
<dbReference type="SUPFAM" id="SSF52096">
    <property type="entry name" value="ClpP/crotonase"/>
    <property type="match status" value="1"/>
</dbReference>
<accession>A0ABY1YF33</accession>
<name>A0ABY1YF33_9RHOB</name>
<protein>
    <submittedName>
        <fullName evidence="1">Uncharacterized protein</fullName>
    </submittedName>
</protein>
<evidence type="ECO:0000313" key="2">
    <source>
        <dbReference type="Proteomes" id="UP000292859"/>
    </source>
</evidence>
<dbReference type="EMBL" id="SIRL01000015">
    <property type="protein sequence ID" value="TBN46971.1"/>
    <property type="molecule type" value="Genomic_DNA"/>
</dbReference>
<dbReference type="InterPro" id="IPR029045">
    <property type="entry name" value="ClpP/crotonase-like_dom_sf"/>
</dbReference>
<proteinExistence type="predicted"/>
<dbReference type="RefSeq" id="WP_131023384.1">
    <property type="nucleotide sequence ID" value="NZ_FZNM01000016.1"/>
</dbReference>
<dbReference type="Gene3D" id="3.90.226.10">
    <property type="entry name" value="2-enoyl-CoA Hydratase, Chain A, domain 1"/>
    <property type="match status" value="1"/>
</dbReference>
<evidence type="ECO:0000313" key="1">
    <source>
        <dbReference type="EMBL" id="TBN46971.1"/>
    </source>
</evidence>
<keyword evidence="2" id="KW-1185">Reference proteome</keyword>